<dbReference type="RefSeq" id="WP_160426165.1">
    <property type="nucleotide sequence ID" value="NZ_WSTA01000073.1"/>
</dbReference>
<dbReference type="Proteomes" id="UP000438182">
    <property type="component" value="Unassembled WGS sequence"/>
</dbReference>
<evidence type="ECO:0000313" key="2">
    <source>
        <dbReference type="EMBL" id="MWB99687.1"/>
    </source>
</evidence>
<dbReference type="GO" id="GO:0006799">
    <property type="term" value="P:polyphosphate biosynthetic process"/>
    <property type="evidence" value="ECO:0007669"/>
    <property type="project" value="UniProtKB-ARBA"/>
</dbReference>
<sequence length="284" mass="31389">MSALARLAALPPVDLVELNERAELQTRIDRKYLVPLDRLPAVLVRLDDDTRVLEIGGARDSAYESVYFDTPDLLSYRLAATARRRRFKIRTRSYLDSELSFLEVKTRGGRAATVKGRVSVDPTSASTLEGEALAYAEETLAETGVTDARGLRLEATLVTRYRRATLLVPATAERVESRATIDVGLEWVDLEPAERHEACRPRRMRTPHLAIVETKSAATPGTVDRALWAEGLRPARVSKFATGLAALHPELPSNRWHRTLVRHFADATFAPASAPTPDRSALAA</sequence>
<name>A0A6I4P7F1_9MICO</name>
<organism evidence="2 3">
    <name type="scientific">Agromyces seonyuensis</name>
    <dbReference type="NCBI Taxonomy" id="2662446"/>
    <lineage>
        <taxon>Bacteria</taxon>
        <taxon>Bacillati</taxon>
        <taxon>Actinomycetota</taxon>
        <taxon>Actinomycetes</taxon>
        <taxon>Micrococcales</taxon>
        <taxon>Microbacteriaceae</taxon>
        <taxon>Agromyces</taxon>
    </lineage>
</organism>
<evidence type="ECO:0000313" key="3">
    <source>
        <dbReference type="Proteomes" id="UP000438182"/>
    </source>
</evidence>
<comment type="caution">
    <text evidence="2">The sequence shown here is derived from an EMBL/GenBank/DDBJ whole genome shotgun (WGS) entry which is preliminary data.</text>
</comment>
<dbReference type="Gene3D" id="3.20.100.30">
    <property type="entry name" value="VTC, catalytic tunnel domain"/>
    <property type="match status" value="1"/>
</dbReference>
<evidence type="ECO:0000259" key="1">
    <source>
        <dbReference type="Pfam" id="PF09359"/>
    </source>
</evidence>
<dbReference type="InterPro" id="IPR042267">
    <property type="entry name" value="VTC_sf"/>
</dbReference>
<keyword evidence="3" id="KW-1185">Reference proteome</keyword>
<dbReference type="AlphaFoldDB" id="A0A6I4P7F1"/>
<feature type="domain" description="VTC" evidence="1">
    <location>
        <begin position="27"/>
        <end position="248"/>
    </location>
</feature>
<reference evidence="2 3" key="1">
    <citation type="submission" date="2019-12" db="EMBL/GenBank/DDBJ databases">
        <authorList>
            <person name="Kim Y.S."/>
        </authorList>
    </citation>
    <scope>NUCLEOTIDE SEQUENCE [LARGE SCALE GENOMIC DNA]</scope>
    <source>
        <strain evidence="2 3">MMS17-SY077</strain>
    </source>
</reference>
<accession>A0A6I4P7F1</accession>
<proteinExistence type="predicted"/>
<dbReference type="InterPro" id="IPR018966">
    <property type="entry name" value="VTC_domain"/>
</dbReference>
<protein>
    <submittedName>
        <fullName evidence="2">VTC domain-containing protein</fullName>
    </submittedName>
</protein>
<dbReference type="Pfam" id="PF09359">
    <property type="entry name" value="VTC"/>
    <property type="match status" value="1"/>
</dbReference>
<dbReference type="EMBL" id="WSTA01000073">
    <property type="protein sequence ID" value="MWB99687.1"/>
    <property type="molecule type" value="Genomic_DNA"/>
</dbReference>
<gene>
    <name evidence="2" type="ORF">GB864_14135</name>
</gene>
<dbReference type="CDD" id="cd07750">
    <property type="entry name" value="PolyPPase_VTC_like"/>
    <property type="match status" value="1"/>
</dbReference>